<dbReference type="InterPro" id="IPR006527">
    <property type="entry name" value="F-box-assoc_dom_typ1"/>
</dbReference>
<accession>A0AAD4JHT0</accession>
<dbReference type="EMBL" id="SDAM02000053">
    <property type="protein sequence ID" value="KAH6834125.1"/>
    <property type="molecule type" value="Genomic_DNA"/>
</dbReference>
<evidence type="ECO:0000313" key="3">
    <source>
        <dbReference type="EMBL" id="KAH6834125.1"/>
    </source>
</evidence>
<evidence type="ECO:0000259" key="2">
    <source>
        <dbReference type="Pfam" id="PF07734"/>
    </source>
</evidence>
<evidence type="ECO:0008006" key="5">
    <source>
        <dbReference type="Google" id="ProtNLM"/>
    </source>
</evidence>
<evidence type="ECO:0000313" key="4">
    <source>
        <dbReference type="Proteomes" id="UP001190926"/>
    </source>
</evidence>
<protein>
    <recommendedName>
        <fullName evidence="5">F-box protein</fullName>
    </recommendedName>
</protein>
<gene>
    <name evidence="3" type="ORF">C2S53_017019</name>
</gene>
<proteinExistence type="predicted"/>
<organism evidence="3 4">
    <name type="scientific">Perilla frutescens var. hirtella</name>
    <name type="common">Perilla citriodora</name>
    <name type="synonym">Perilla setoyensis</name>
    <dbReference type="NCBI Taxonomy" id="608512"/>
    <lineage>
        <taxon>Eukaryota</taxon>
        <taxon>Viridiplantae</taxon>
        <taxon>Streptophyta</taxon>
        <taxon>Embryophyta</taxon>
        <taxon>Tracheophyta</taxon>
        <taxon>Spermatophyta</taxon>
        <taxon>Magnoliopsida</taxon>
        <taxon>eudicotyledons</taxon>
        <taxon>Gunneridae</taxon>
        <taxon>Pentapetalae</taxon>
        <taxon>asterids</taxon>
        <taxon>lamiids</taxon>
        <taxon>Lamiales</taxon>
        <taxon>Lamiaceae</taxon>
        <taxon>Nepetoideae</taxon>
        <taxon>Elsholtzieae</taxon>
        <taxon>Perilla</taxon>
    </lineage>
</organism>
<dbReference type="InterPro" id="IPR036047">
    <property type="entry name" value="F-box-like_dom_sf"/>
</dbReference>
<dbReference type="Pfam" id="PF00646">
    <property type="entry name" value="F-box"/>
    <property type="match status" value="1"/>
</dbReference>
<evidence type="ECO:0000259" key="1">
    <source>
        <dbReference type="Pfam" id="PF00646"/>
    </source>
</evidence>
<dbReference type="PANTHER" id="PTHR31672">
    <property type="entry name" value="BNACNNG10540D PROTEIN"/>
    <property type="match status" value="1"/>
</dbReference>
<feature type="domain" description="F-box" evidence="1">
    <location>
        <begin position="48"/>
        <end position="83"/>
    </location>
</feature>
<dbReference type="AlphaFoldDB" id="A0AAD4JHT0"/>
<comment type="caution">
    <text evidence="3">The sequence shown here is derived from an EMBL/GenBank/DDBJ whole genome shotgun (WGS) entry which is preliminary data.</text>
</comment>
<dbReference type="Pfam" id="PF07734">
    <property type="entry name" value="FBA_1"/>
    <property type="match status" value="1"/>
</dbReference>
<keyword evidence="4" id="KW-1185">Reference proteome</keyword>
<dbReference type="InterPro" id="IPR001810">
    <property type="entry name" value="F-box_dom"/>
</dbReference>
<reference evidence="3 4" key="1">
    <citation type="journal article" date="2021" name="Nat. Commun.">
        <title>Incipient diploidization of the medicinal plant Perilla within 10,000 years.</title>
        <authorList>
            <person name="Zhang Y."/>
            <person name="Shen Q."/>
            <person name="Leng L."/>
            <person name="Zhang D."/>
            <person name="Chen S."/>
            <person name="Shi Y."/>
            <person name="Ning Z."/>
            <person name="Chen S."/>
        </authorList>
    </citation>
    <scope>NUCLEOTIDE SEQUENCE [LARGE SCALE GENOMIC DNA]</scope>
    <source>
        <strain evidence="4">cv. PC099</strain>
    </source>
</reference>
<name>A0AAD4JHT0_PERFH</name>
<dbReference type="InterPro" id="IPR017451">
    <property type="entry name" value="F-box-assoc_interact_dom"/>
</dbReference>
<dbReference type="NCBIfam" id="TIGR01640">
    <property type="entry name" value="F_box_assoc_1"/>
    <property type="match status" value="1"/>
</dbReference>
<dbReference type="PANTHER" id="PTHR31672:SF11">
    <property type="entry name" value="F-BOX PROTEIN CPR1-LIKE ISOFORM X2"/>
    <property type="match status" value="1"/>
</dbReference>
<dbReference type="SUPFAM" id="SSF81383">
    <property type="entry name" value="F-box domain"/>
    <property type="match status" value="1"/>
</dbReference>
<sequence length="389" mass="44802">MRRRRRRRLLAEILVEDCEGKRVHPNKETTISHDSEIDADQNQVLILDDLLIKILILLPSESLFSAQFVSKKCFSLINSSTFIRFHAQKCETVLICTCSTSLKKPSHGEEEENEPKHYHFRFLDLFDGSNSFVESSVVVPLVIQVSYDGLILATTRYSNELMLINPVTKKHALLPLSTDDRPRFQSFDIAYCNKEKTYKIMHIVLFKESGGLICNIMSIRTRRWRRIEEPHLWLDIRQAAVSVEGSLHWMSLKEGCDYFVSLNLNDEKFVPKNLPVCRGLEDQLLEIGGYLGLVTQMQMEMEMMMQVWILVGENWMKKYSINVNINVGGGELFHRAVPVCCWRNGKGIVVEKANGLYVHNLESGEMKLIHSSFDQMNHVAHWNTLVAIT</sequence>
<dbReference type="InterPro" id="IPR050796">
    <property type="entry name" value="SCF_F-box_component"/>
</dbReference>
<dbReference type="Proteomes" id="UP001190926">
    <property type="component" value="Unassembled WGS sequence"/>
</dbReference>
<feature type="domain" description="F-box associated beta-propeller type 1" evidence="2">
    <location>
        <begin position="145"/>
        <end position="309"/>
    </location>
</feature>